<comment type="caution">
    <text evidence="1">The sequence shown here is derived from an EMBL/GenBank/DDBJ whole genome shotgun (WGS) entry which is preliminary data.</text>
</comment>
<dbReference type="EC" id="5.1.3.2" evidence="1"/>
<sequence length="275" mass="31579">MERATILGIYDFIGYSLCRHMLDLGVEIDGIHQSGNIDDYFTEEKRLEIGRNANFSEISLQDWEAEQAEGFLFVTLFESLQNRNGSNDLLKVLLSKLEDRHLKKLPTAVILPAYFAQENVDFREAETKISTYIGNRESTLLTIYLPTIYGPWQPEECFFQQAISHSSNNGRKIPDLSKWEWTHDCLYINDAVKTIQEMAESGQQGQYILASGEQDRWQQCAEELIGQEAAILRNEVVAPVIKETIQVRTIGKNEQISKGLSRQKEHFTRIQDSRV</sequence>
<reference evidence="1 2" key="1">
    <citation type="submission" date="2013-06" db="EMBL/GenBank/DDBJ databases">
        <title>Whole genome shotgun sequence of Bacillus selenatarsenatis SF-1.</title>
        <authorList>
            <person name="Kuroda M."/>
            <person name="Sei K."/>
            <person name="Yamashita M."/>
            <person name="Ike M."/>
        </authorList>
    </citation>
    <scope>NUCLEOTIDE SEQUENCE [LARGE SCALE GENOMIC DNA]</scope>
    <source>
        <strain evidence="1 2">SF-1</strain>
    </source>
</reference>
<proteinExistence type="predicted"/>
<dbReference type="AlphaFoldDB" id="A0A0A8XC06"/>
<accession>A0A0A8XC06</accession>
<keyword evidence="2" id="KW-1185">Reference proteome</keyword>
<dbReference type="STRING" id="1321606.SAMD00020551_3869"/>
<dbReference type="SUPFAM" id="SSF51735">
    <property type="entry name" value="NAD(P)-binding Rossmann-fold domains"/>
    <property type="match status" value="1"/>
</dbReference>
<protein>
    <submittedName>
        <fullName evidence="1">UDP-glucose 4-epimerase</fullName>
        <ecNumber evidence="1">5.1.3.2</ecNumber>
    </submittedName>
</protein>
<dbReference type="GO" id="GO:0003978">
    <property type="term" value="F:UDP-glucose 4-epimerase activity"/>
    <property type="evidence" value="ECO:0007669"/>
    <property type="project" value="UniProtKB-EC"/>
</dbReference>
<organism evidence="1 2">
    <name type="scientific">Mesobacillus selenatarsenatis (strain DSM 18680 / JCM 14380 / FERM P-15431 / SF-1)</name>
    <dbReference type="NCBI Taxonomy" id="1321606"/>
    <lineage>
        <taxon>Bacteria</taxon>
        <taxon>Bacillati</taxon>
        <taxon>Bacillota</taxon>
        <taxon>Bacilli</taxon>
        <taxon>Bacillales</taxon>
        <taxon>Bacillaceae</taxon>
        <taxon>Mesobacillus</taxon>
    </lineage>
</organism>
<dbReference type="InterPro" id="IPR036291">
    <property type="entry name" value="NAD(P)-bd_dom_sf"/>
</dbReference>
<evidence type="ECO:0000313" key="2">
    <source>
        <dbReference type="Proteomes" id="UP000031014"/>
    </source>
</evidence>
<dbReference type="Gene3D" id="3.40.50.720">
    <property type="entry name" value="NAD(P)-binding Rossmann-like Domain"/>
    <property type="match status" value="1"/>
</dbReference>
<dbReference type="RefSeq" id="WP_041967342.1">
    <property type="nucleotide sequence ID" value="NZ_BASE01000090.1"/>
</dbReference>
<dbReference type="OrthoDB" id="2938417at2"/>
<keyword evidence="1" id="KW-0413">Isomerase</keyword>
<gene>
    <name evidence="1" type="ORF">SAMD00020551_3869</name>
</gene>
<name>A0A0A8XC06_MESS1</name>
<dbReference type="EMBL" id="BASE01000090">
    <property type="protein sequence ID" value="GAM15711.1"/>
    <property type="molecule type" value="Genomic_DNA"/>
</dbReference>
<evidence type="ECO:0000313" key="1">
    <source>
        <dbReference type="EMBL" id="GAM15711.1"/>
    </source>
</evidence>
<dbReference type="Proteomes" id="UP000031014">
    <property type="component" value="Unassembled WGS sequence"/>
</dbReference>
<dbReference type="Gene3D" id="3.90.25.10">
    <property type="entry name" value="UDP-galactose 4-epimerase, domain 1"/>
    <property type="match status" value="1"/>
</dbReference>